<feature type="domain" description="Acetophenone carboxylase-like C-terminal" evidence="1">
    <location>
        <begin position="6"/>
        <end position="92"/>
    </location>
</feature>
<accession>A0A381V7U7</accession>
<evidence type="ECO:0000259" key="1">
    <source>
        <dbReference type="Pfam" id="PF19278"/>
    </source>
</evidence>
<reference evidence="2" key="1">
    <citation type="submission" date="2018-05" db="EMBL/GenBank/DDBJ databases">
        <authorList>
            <person name="Lanie J.A."/>
            <person name="Ng W.-L."/>
            <person name="Kazmierczak K.M."/>
            <person name="Andrzejewski T.M."/>
            <person name="Davidsen T.M."/>
            <person name="Wayne K.J."/>
            <person name="Tettelin H."/>
            <person name="Glass J.I."/>
            <person name="Rusch D."/>
            <person name="Podicherti R."/>
            <person name="Tsui H.-C.T."/>
            <person name="Winkler M.E."/>
        </authorList>
    </citation>
    <scope>NUCLEOTIDE SEQUENCE</scope>
</reference>
<proteinExistence type="predicted"/>
<sequence>MIQFHLVAFAKIDKPELQERNITGISIEETIKENRKVDFDQLGIHQTKIYDFNLLEPEMEFFGPAVVEDPSTTVVIFPNQKCTVDKYANLHICISEGANE</sequence>
<dbReference type="AlphaFoldDB" id="A0A381V7U7"/>
<organism evidence="2">
    <name type="scientific">marine metagenome</name>
    <dbReference type="NCBI Taxonomy" id="408172"/>
    <lineage>
        <taxon>unclassified sequences</taxon>
        <taxon>metagenomes</taxon>
        <taxon>ecological metagenomes</taxon>
    </lineage>
</organism>
<dbReference type="Pfam" id="PF19278">
    <property type="entry name" value="Hydant_A_C"/>
    <property type="match status" value="1"/>
</dbReference>
<dbReference type="InterPro" id="IPR049517">
    <property type="entry name" value="ACX-like_C"/>
</dbReference>
<dbReference type="EMBL" id="UINC01008085">
    <property type="protein sequence ID" value="SVA36439.1"/>
    <property type="molecule type" value="Genomic_DNA"/>
</dbReference>
<protein>
    <recommendedName>
        <fullName evidence="1">Acetophenone carboxylase-like C-terminal domain-containing protein</fullName>
    </recommendedName>
</protein>
<gene>
    <name evidence="2" type="ORF">METZ01_LOCUS89293</name>
</gene>
<evidence type="ECO:0000313" key="2">
    <source>
        <dbReference type="EMBL" id="SVA36439.1"/>
    </source>
</evidence>
<name>A0A381V7U7_9ZZZZ</name>